<feature type="transmembrane region" description="Helical" evidence="9">
    <location>
        <begin position="925"/>
        <end position="945"/>
    </location>
</feature>
<evidence type="ECO:0000256" key="1">
    <source>
        <dbReference type="ARBA" id="ARBA00004651"/>
    </source>
</evidence>
<dbReference type="OrthoDB" id="2013775at2759"/>
<feature type="transmembrane region" description="Helical" evidence="9">
    <location>
        <begin position="1139"/>
        <end position="1161"/>
    </location>
</feature>
<evidence type="ECO:0000256" key="2">
    <source>
        <dbReference type="ARBA" id="ARBA00022475"/>
    </source>
</evidence>
<dbReference type="Pfam" id="PF00001">
    <property type="entry name" value="7tm_1"/>
    <property type="match status" value="1"/>
</dbReference>
<dbReference type="Gene3D" id="3.80.10.10">
    <property type="entry name" value="Ribonuclease Inhibitor"/>
    <property type="match status" value="1"/>
</dbReference>
<feature type="transmembrane region" description="Helical" evidence="9">
    <location>
        <begin position="54"/>
        <end position="79"/>
    </location>
</feature>
<sequence>MKMNLSLADKRIEHAIEQTNRIFPFVVLPLATIGNTLCFLVFCRAKFQKRLTRTSSICLRLSCVNDLILLYLFSIDVILKLYMKPSMRIYTSPATCRLYKFIRYSFLDMSAYIQLSLTTDRFICCVHHTYYSHWRKKYYLYYLLLIAYACILLKNSSFLSPLYGFTVVNKNRTVTKCSVKLSAKNFAIYMAYGQSLIDVVFITFIPFFLILYFNSRILREVLYIRTQCWSTLTRLMHLTPAEQKEPTRNPIIVSSCSHARRRRRLHLTFALGCISFVFVLSTAPYKIFKIVERHDKLQRDKLKYGTSKSINIQLAEIIIDSLEYLSCSTPFFVCLTTSSKSTGQVLVNDRNISCFSSSNNTAVRLFCSNALAVQDLSFDHLQQNLDNTIEYIEIAGLGEGSTGPLTAIPVSACRFKQLKFLRLSNNQITNPMPAPLPSCFARLERLDLNGNYLREVPVAWTSQMHNLKMFSNISNVDFIDLSENLLTSVELWLLQIKKLIDYSANPITRFTNYHNYSLANYQSSITQQIVIYTTQTFLDFDDGILEMYNRCEETDETYPQIIMEAVKKIHDTNPGLLNWNCSCKFYHLRKYLMAKENNHAFAHWACPNENDLSYDEKCNCQSSFVSGSNTPSFCKIQDWTANKCGANSLENCTDLQALCSTMYSELMTIPVNNMIRVSKFVDILQKFYQKLDDLLTFQSVTLPIRADLQNLTTVIENLLESIGTTINITSNSIAILSVRKGSSIYSFCQSEEANSTFSYLTDINQTNITASITIDQLSIDSLFPTDIYTFYFLPSLLFQHAQNNQRKIIVSPIVGVHLPKRISQLITMSFTDKVRSFGSYSCEFWQAGDWNSTDCFYRRDTKSNRHFCQCNHTTSFALLFTPDKSIPQAYIPSITIALLSIVCFFVSIILSLYHQSKSIRYLSIGNIFNLISSITLFSLFTVLLIRGYQSSKAQSNIDIEVCSKAEQNLSISIYFFLILSFVSKTFLGICYFFTIFFHFIFIQYTTLSNKWLYVSLLLAILIALIPTIIIRVILNQWSKLFVHYDGICWLNTSVIFRFVSIPILIFISLNLLIIFAISTRLFQFVLGRKKAPTSEKRVNISLLIWVSLCISLGIAWIVGPFLEITSSESNRSARTVIQWIFAIFIGLEGVWVLIINIIFYFNQTGNVKKRPKNMNKSHKSDF</sequence>
<dbReference type="InterPro" id="IPR032675">
    <property type="entry name" value="LRR_dom_sf"/>
</dbReference>
<evidence type="ECO:0000256" key="6">
    <source>
        <dbReference type="ARBA" id="ARBA00023136"/>
    </source>
</evidence>
<dbReference type="SUPFAM" id="SSF52075">
    <property type="entry name" value="Outer arm dynein light chain 1"/>
    <property type="match status" value="1"/>
</dbReference>
<dbReference type="InterPro" id="IPR000203">
    <property type="entry name" value="GPS"/>
</dbReference>
<feature type="transmembrane region" description="Helical" evidence="9">
    <location>
        <begin position="973"/>
        <end position="999"/>
    </location>
</feature>
<organism evidence="12 14">
    <name type="scientific">Adineta ricciae</name>
    <name type="common">Rotifer</name>
    <dbReference type="NCBI Taxonomy" id="249248"/>
    <lineage>
        <taxon>Eukaryota</taxon>
        <taxon>Metazoa</taxon>
        <taxon>Spiralia</taxon>
        <taxon>Gnathifera</taxon>
        <taxon>Rotifera</taxon>
        <taxon>Eurotatoria</taxon>
        <taxon>Bdelloidea</taxon>
        <taxon>Adinetida</taxon>
        <taxon>Adinetidae</taxon>
        <taxon>Adineta</taxon>
    </lineage>
</organism>
<keyword evidence="8" id="KW-0807">Transducer</keyword>
<name>A0A814B9N6_ADIRI</name>
<dbReference type="PROSITE" id="PS50262">
    <property type="entry name" value="G_PROTEIN_RECEP_F1_2"/>
    <property type="match status" value="1"/>
</dbReference>
<dbReference type="Gene3D" id="2.60.220.50">
    <property type="match status" value="1"/>
</dbReference>
<dbReference type="Pfam" id="PF01825">
    <property type="entry name" value="GPS"/>
    <property type="match status" value="1"/>
</dbReference>
<feature type="transmembrane region" description="Helical" evidence="9">
    <location>
        <begin position="21"/>
        <end position="42"/>
    </location>
</feature>
<dbReference type="InterPro" id="IPR046338">
    <property type="entry name" value="GAIN_dom_sf"/>
</dbReference>
<dbReference type="PROSITE" id="PS50261">
    <property type="entry name" value="G_PROTEIN_RECEP_F2_4"/>
    <property type="match status" value="1"/>
</dbReference>
<dbReference type="InterPro" id="IPR000276">
    <property type="entry name" value="GPCR_Rhodpsn"/>
</dbReference>
<evidence type="ECO:0000313" key="14">
    <source>
        <dbReference type="Proteomes" id="UP000663828"/>
    </source>
</evidence>
<dbReference type="InterPro" id="IPR017452">
    <property type="entry name" value="GPCR_Rhodpsn_7TM"/>
</dbReference>
<dbReference type="Gene3D" id="1.20.1070.10">
    <property type="entry name" value="Rhodopsin 7-helix transmembrane proteins"/>
    <property type="match status" value="2"/>
</dbReference>
<gene>
    <name evidence="13" type="ORF">EDS130_LOCUS11222</name>
    <name evidence="12" type="ORF">XAT740_LOCUS9247</name>
</gene>
<dbReference type="AlphaFoldDB" id="A0A814B9N6"/>
<comment type="subcellular location">
    <subcellularLocation>
        <location evidence="1">Cell membrane</location>
        <topology evidence="1">Multi-pass membrane protein</topology>
    </subcellularLocation>
</comment>
<dbReference type="GO" id="GO:0008528">
    <property type="term" value="F:G protein-coupled peptide receptor activity"/>
    <property type="evidence" value="ECO:0007669"/>
    <property type="project" value="TreeGrafter"/>
</dbReference>
<evidence type="ECO:0000259" key="11">
    <source>
        <dbReference type="PROSITE" id="PS50262"/>
    </source>
</evidence>
<evidence type="ECO:0000256" key="5">
    <source>
        <dbReference type="ARBA" id="ARBA00023040"/>
    </source>
</evidence>
<keyword evidence="4 9" id="KW-1133">Transmembrane helix</keyword>
<feature type="transmembrane region" description="Helical" evidence="9">
    <location>
        <begin position="186"/>
        <end position="213"/>
    </location>
</feature>
<reference evidence="12" key="1">
    <citation type="submission" date="2021-02" db="EMBL/GenBank/DDBJ databases">
        <authorList>
            <person name="Nowell W R."/>
        </authorList>
    </citation>
    <scope>NUCLEOTIDE SEQUENCE</scope>
</reference>
<evidence type="ECO:0000313" key="13">
    <source>
        <dbReference type="EMBL" id="CAF0929578.1"/>
    </source>
</evidence>
<feature type="transmembrane region" description="Helical" evidence="9">
    <location>
        <begin position="1098"/>
        <end position="1119"/>
    </location>
</feature>
<evidence type="ECO:0000256" key="9">
    <source>
        <dbReference type="SAM" id="Phobius"/>
    </source>
</evidence>
<keyword evidence="3 9" id="KW-0812">Transmembrane</keyword>
<feature type="domain" description="G-protein coupled receptors family 2 profile 2" evidence="10">
    <location>
        <begin position="889"/>
        <end position="1160"/>
    </location>
</feature>
<dbReference type="SUPFAM" id="SSF81321">
    <property type="entry name" value="Family A G protein-coupled receptor-like"/>
    <property type="match status" value="1"/>
</dbReference>
<keyword evidence="5" id="KW-0297">G-protein coupled receptor</keyword>
<proteinExistence type="predicted"/>
<feature type="transmembrane region" description="Helical" evidence="9">
    <location>
        <begin position="1011"/>
        <end position="1034"/>
    </location>
</feature>
<keyword evidence="7" id="KW-0675">Receptor</keyword>
<keyword evidence="2" id="KW-1003">Cell membrane</keyword>
<dbReference type="EMBL" id="CAJNOJ010000040">
    <property type="protein sequence ID" value="CAF0929578.1"/>
    <property type="molecule type" value="Genomic_DNA"/>
</dbReference>
<evidence type="ECO:0000256" key="4">
    <source>
        <dbReference type="ARBA" id="ARBA00022989"/>
    </source>
</evidence>
<feature type="transmembrane region" description="Helical" evidence="9">
    <location>
        <begin position="889"/>
        <end position="913"/>
    </location>
</feature>
<dbReference type="GO" id="GO:0007218">
    <property type="term" value="P:neuropeptide signaling pathway"/>
    <property type="evidence" value="ECO:0007669"/>
    <property type="project" value="TreeGrafter"/>
</dbReference>
<protein>
    <submittedName>
        <fullName evidence="12">Uncharacterized protein</fullName>
    </submittedName>
</protein>
<keyword evidence="14" id="KW-1185">Reference proteome</keyword>
<feature type="transmembrane region" description="Helical" evidence="9">
    <location>
        <begin position="139"/>
        <end position="166"/>
    </location>
</feature>
<evidence type="ECO:0000256" key="8">
    <source>
        <dbReference type="ARBA" id="ARBA00023224"/>
    </source>
</evidence>
<dbReference type="InterPro" id="IPR017981">
    <property type="entry name" value="GPCR_2-like_7TM"/>
</dbReference>
<feature type="domain" description="G-protein coupled receptors family 1 profile" evidence="11">
    <location>
        <begin position="34"/>
        <end position="334"/>
    </location>
</feature>
<dbReference type="Proteomes" id="UP000663828">
    <property type="component" value="Unassembled WGS sequence"/>
</dbReference>
<dbReference type="EMBL" id="CAJNOR010000473">
    <property type="protein sequence ID" value="CAF0924926.1"/>
    <property type="molecule type" value="Genomic_DNA"/>
</dbReference>
<accession>A0A814B9N6</accession>
<dbReference type="GO" id="GO:0007166">
    <property type="term" value="P:cell surface receptor signaling pathway"/>
    <property type="evidence" value="ECO:0007669"/>
    <property type="project" value="InterPro"/>
</dbReference>
<feature type="transmembrane region" description="Helical" evidence="9">
    <location>
        <begin position="1054"/>
        <end position="1077"/>
    </location>
</feature>
<evidence type="ECO:0000259" key="10">
    <source>
        <dbReference type="PROSITE" id="PS50261"/>
    </source>
</evidence>
<dbReference type="PANTHER" id="PTHR24230">
    <property type="entry name" value="G-PROTEIN COUPLED RECEPTOR"/>
    <property type="match status" value="1"/>
</dbReference>
<dbReference type="Proteomes" id="UP000663852">
    <property type="component" value="Unassembled WGS sequence"/>
</dbReference>
<evidence type="ECO:0000256" key="7">
    <source>
        <dbReference type="ARBA" id="ARBA00023170"/>
    </source>
</evidence>
<evidence type="ECO:0000256" key="3">
    <source>
        <dbReference type="ARBA" id="ARBA00022692"/>
    </source>
</evidence>
<dbReference type="GO" id="GO:0005886">
    <property type="term" value="C:plasma membrane"/>
    <property type="evidence" value="ECO:0007669"/>
    <property type="project" value="UniProtKB-SubCell"/>
</dbReference>
<feature type="transmembrane region" description="Helical" evidence="9">
    <location>
        <begin position="267"/>
        <end position="288"/>
    </location>
</feature>
<comment type="caution">
    <text evidence="12">The sequence shown here is derived from an EMBL/GenBank/DDBJ whole genome shotgun (WGS) entry which is preliminary data.</text>
</comment>
<evidence type="ECO:0000313" key="12">
    <source>
        <dbReference type="EMBL" id="CAF0924926.1"/>
    </source>
</evidence>
<keyword evidence="6 9" id="KW-0472">Membrane</keyword>